<gene>
    <name evidence="2" type="ORF">CVV64_17440</name>
</gene>
<sequence>MSPCFMCARLRRGILVTEALKRNCNILALGHHGDDSVETLLMNMFFSGVARALPPWYEAERGMTVIRPMLLCLEEDIREFAALAEMPIVDCPCPGKQRDLMRMKMKRLVSGLSSEHGRMIMESAIGGLGNIRPDSFCDPNILRKR</sequence>
<evidence type="ECO:0000313" key="3">
    <source>
        <dbReference type="Proteomes" id="UP000233256"/>
    </source>
</evidence>
<dbReference type="Proteomes" id="UP000233256">
    <property type="component" value="Unassembled WGS sequence"/>
</dbReference>
<dbReference type="AlphaFoldDB" id="A0A2N1PKC6"/>
<dbReference type="Gene3D" id="3.40.50.620">
    <property type="entry name" value="HUPs"/>
    <property type="match status" value="1"/>
</dbReference>
<dbReference type="Pfam" id="PF01171">
    <property type="entry name" value="ATP_bind_3"/>
    <property type="match status" value="1"/>
</dbReference>
<dbReference type="EMBL" id="PGXC01000035">
    <property type="protein sequence ID" value="PKK88781.1"/>
    <property type="molecule type" value="Genomic_DNA"/>
</dbReference>
<name>A0A2N1PKC6_9BACT</name>
<dbReference type="PANTHER" id="PTHR43686:SF1">
    <property type="entry name" value="AMINOTRAN_5 DOMAIN-CONTAINING PROTEIN"/>
    <property type="match status" value="1"/>
</dbReference>
<dbReference type="InterPro" id="IPR011063">
    <property type="entry name" value="TilS/TtcA_N"/>
</dbReference>
<feature type="domain" description="tRNA(Ile)-lysidine/2-thiocytidine synthase N-terminal" evidence="1">
    <location>
        <begin position="9"/>
        <end position="86"/>
    </location>
</feature>
<accession>A0A2N1PKC6</accession>
<dbReference type="SUPFAM" id="SSF52402">
    <property type="entry name" value="Adenine nucleotide alpha hydrolases-like"/>
    <property type="match status" value="1"/>
</dbReference>
<comment type="caution">
    <text evidence="2">The sequence shown here is derived from an EMBL/GenBank/DDBJ whole genome shotgun (WGS) entry which is preliminary data.</text>
</comment>
<proteinExistence type="predicted"/>
<evidence type="ECO:0000259" key="1">
    <source>
        <dbReference type="Pfam" id="PF01171"/>
    </source>
</evidence>
<evidence type="ECO:0000313" key="2">
    <source>
        <dbReference type="EMBL" id="PKK88781.1"/>
    </source>
</evidence>
<organism evidence="2 3">
    <name type="scientific">Candidatus Wallbacteria bacterium HGW-Wallbacteria-1</name>
    <dbReference type="NCBI Taxonomy" id="2013854"/>
    <lineage>
        <taxon>Bacteria</taxon>
        <taxon>Candidatus Walliibacteriota</taxon>
    </lineage>
</organism>
<protein>
    <recommendedName>
        <fullName evidence="1">tRNA(Ile)-lysidine/2-thiocytidine synthase N-terminal domain-containing protein</fullName>
    </recommendedName>
</protein>
<dbReference type="InterPro" id="IPR014729">
    <property type="entry name" value="Rossmann-like_a/b/a_fold"/>
</dbReference>
<dbReference type="PANTHER" id="PTHR43686">
    <property type="entry name" value="SULFURTRANSFERASE-RELATED"/>
    <property type="match status" value="1"/>
</dbReference>
<reference evidence="2 3" key="1">
    <citation type="journal article" date="2017" name="ISME J.">
        <title>Potential for microbial H2 and metal transformations associated with novel bacteria and archaea in deep terrestrial subsurface sediments.</title>
        <authorList>
            <person name="Hernsdorf A.W."/>
            <person name="Amano Y."/>
            <person name="Miyakawa K."/>
            <person name="Ise K."/>
            <person name="Suzuki Y."/>
            <person name="Anantharaman K."/>
            <person name="Probst A."/>
            <person name="Burstein D."/>
            <person name="Thomas B.C."/>
            <person name="Banfield J.F."/>
        </authorList>
    </citation>
    <scope>NUCLEOTIDE SEQUENCE [LARGE SCALE GENOMIC DNA]</scope>
    <source>
        <strain evidence="2">HGW-Wallbacteria-1</strain>
    </source>
</reference>